<sequence>MERTRKNTHTPNILHAGALLQKMYKEEGGQWLGTYIRSVVKGAISALLNQPFSFKAG</sequence>
<evidence type="ECO:0000313" key="1">
    <source>
        <dbReference type="EMBL" id="CAH1391848.1"/>
    </source>
</evidence>
<gene>
    <name evidence="1" type="ORF">NEZAVI_LOCUS2777</name>
</gene>
<organism evidence="1 2">
    <name type="scientific">Nezara viridula</name>
    <name type="common">Southern green stink bug</name>
    <name type="synonym">Cimex viridulus</name>
    <dbReference type="NCBI Taxonomy" id="85310"/>
    <lineage>
        <taxon>Eukaryota</taxon>
        <taxon>Metazoa</taxon>
        <taxon>Ecdysozoa</taxon>
        <taxon>Arthropoda</taxon>
        <taxon>Hexapoda</taxon>
        <taxon>Insecta</taxon>
        <taxon>Pterygota</taxon>
        <taxon>Neoptera</taxon>
        <taxon>Paraneoptera</taxon>
        <taxon>Hemiptera</taxon>
        <taxon>Heteroptera</taxon>
        <taxon>Panheteroptera</taxon>
        <taxon>Pentatomomorpha</taxon>
        <taxon>Pentatomoidea</taxon>
        <taxon>Pentatomidae</taxon>
        <taxon>Pentatominae</taxon>
        <taxon>Nezara</taxon>
    </lineage>
</organism>
<keyword evidence="2" id="KW-1185">Reference proteome</keyword>
<protein>
    <submittedName>
        <fullName evidence="1">Uncharacterized protein</fullName>
    </submittedName>
</protein>
<name>A0A9P0E832_NEZVI</name>
<reference evidence="1" key="1">
    <citation type="submission" date="2022-01" db="EMBL/GenBank/DDBJ databases">
        <authorList>
            <person name="King R."/>
        </authorList>
    </citation>
    <scope>NUCLEOTIDE SEQUENCE</scope>
</reference>
<dbReference type="EMBL" id="OV725077">
    <property type="protein sequence ID" value="CAH1391848.1"/>
    <property type="molecule type" value="Genomic_DNA"/>
</dbReference>
<evidence type="ECO:0000313" key="2">
    <source>
        <dbReference type="Proteomes" id="UP001152798"/>
    </source>
</evidence>
<dbReference type="Proteomes" id="UP001152798">
    <property type="component" value="Chromosome 1"/>
</dbReference>
<dbReference type="AlphaFoldDB" id="A0A9P0E832"/>
<proteinExistence type="predicted"/>
<accession>A0A9P0E832</accession>